<dbReference type="EMBL" id="BMOY01000030">
    <property type="protein sequence ID" value="GGJ09815.1"/>
    <property type="molecule type" value="Genomic_DNA"/>
</dbReference>
<keyword evidence="4 8" id="KW-0658">Purine biosynthesis</keyword>
<keyword evidence="3 8" id="KW-0547">Nucleotide-binding</keyword>
<dbReference type="InterPro" id="IPR010075">
    <property type="entry name" value="PRibForGlyAmidine_synth_PurQ"/>
</dbReference>
<protein>
    <recommendedName>
        <fullName evidence="8">Phosphoribosylformylglycinamidine synthase subunit PurQ</fullName>
        <shortName evidence="8">FGAM synthase</shortName>
        <ecNumber evidence="8">6.3.5.3</ecNumber>
    </recommendedName>
    <alternativeName>
        <fullName evidence="8">Formylglycinamide ribonucleotide amidotransferase subunit I</fullName>
        <shortName evidence="8">FGAR amidotransferase I</shortName>
        <shortName evidence="8">FGAR-AT I</shortName>
    </alternativeName>
    <alternativeName>
        <fullName evidence="8">Glutaminase PurQ</fullName>
        <ecNumber evidence="8">3.5.1.2</ecNumber>
    </alternativeName>
    <alternativeName>
        <fullName evidence="8">Phosphoribosylformylglycinamidine synthase subunit I</fullName>
    </alternativeName>
</protein>
<name>A0A917NLJ0_9BACL</name>
<reference evidence="9" key="2">
    <citation type="submission" date="2020-09" db="EMBL/GenBank/DDBJ databases">
        <authorList>
            <person name="Sun Q."/>
            <person name="Ohkuma M."/>
        </authorList>
    </citation>
    <scope>NUCLEOTIDE SEQUENCE</scope>
    <source>
        <strain evidence="9">JCM 18487</strain>
    </source>
</reference>
<keyword evidence="6 8" id="KW-0067">ATP-binding</keyword>
<dbReference type="GO" id="GO:0005737">
    <property type="term" value="C:cytoplasm"/>
    <property type="evidence" value="ECO:0007669"/>
    <property type="project" value="UniProtKB-SubCell"/>
</dbReference>
<dbReference type="EC" id="6.3.5.3" evidence="8"/>
<dbReference type="Gene3D" id="3.40.50.880">
    <property type="match status" value="1"/>
</dbReference>
<comment type="subcellular location">
    <subcellularLocation>
        <location evidence="8">Cytoplasm</location>
    </subcellularLocation>
</comment>
<dbReference type="InterPro" id="IPR029062">
    <property type="entry name" value="Class_I_gatase-like"/>
</dbReference>
<feature type="active site" evidence="8">
    <location>
        <position position="196"/>
    </location>
</feature>
<dbReference type="PANTHER" id="PTHR47552">
    <property type="entry name" value="PHOSPHORIBOSYLFORMYLGLYCINAMIDINE SYNTHASE SUBUNIT PURQ"/>
    <property type="match status" value="1"/>
</dbReference>
<accession>A0A917NLJ0</accession>
<evidence type="ECO:0000313" key="10">
    <source>
        <dbReference type="Proteomes" id="UP000637695"/>
    </source>
</evidence>
<dbReference type="AlphaFoldDB" id="A0A917NLJ0"/>
<dbReference type="NCBIfam" id="TIGR01737">
    <property type="entry name" value="FGAM_synth_I"/>
    <property type="match status" value="1"/>
</dbReference>
<dbReference type="Proteomes" id="UP000637695">
    <property type="component" value="Unassembled WGS sequence"/>
</dbReference>
<comment type="subunit">
    <text evidence="8">Part of the FGAM synthase complex composed of 1 PurL, 1 PurQ and 2 PurS subunits.</text>
</comment>
<evidence type="ECO:0000256" key="5">
    <source>
        <dbReference type="ARBA" id="ARBA00022801"/>
    </source>
</evidence>
<keyword evidence="2 8" id="KW-0436">Ligase</keyword>
<evidence type="ECO:0000313" key="9">
    <source>
        <dbReference type="EMBL" id="GGJ09815.1"/>
    </source>
</evidence>
<comment type="caution">
    <text evidence="9">The sequence shown here is derived from an EMBL/GenBank/DDBJ whole genome shotgun (WGS) entry which is preliminary data.</text>
</comment>
<dbReference type="GO" id="GO:0004359">
    <property type="term" value="F:glutaminase activity"/>
    <property type="evidence" value="ECO:0007669"/>
    <property type="project" value="UniProtKB-EC"/>
</dbReference>
<comment type="function">
    <text evidence="8">Part of the phosphoribosylformylglycinamidine synthase complex involved in the purines biosynthetic pathway. Catalyzes the ATP-dependent conversion of formylglycinamide ribonucleotide (FGAR) and glutamine to yield formylglycinamidine ribonucleotide (FGAM) and glutamate. The FGAM synthase complex is composed of three subunits. PurQ produces an ammonia molecule by converting glutamine to glutamate. PurL transfers the ammonia molecule to FGAR to form FGAM in an ATP-dependent manner. PurS interacts with PurQ and PurL and is thought to assist in the transfer of the ammonia molecule from PurQ to PurL.</text>
</comment>
<evidence type="ECO:0000256" key="7">
    <source>
        <dbReference type="ARBA" id="ARBA00022962"/>
    </source>
</evidence>
<sequence>MRWAVIVFPGSNCDDDAVAAITRATGDEVVKVWHQERDLRPYDAIVLPGGFSYGDYLRCGAIARFSPVMAAVRAEAEAGKLVLGICNGFQILTEAGLLPGALVRNHHLQFRCEMAELVVENDRSPFTSLYRRGERVRIPIAHGEGRYIADEAVLDELARAGRIAFTYAADVNGSARRIAGVLNERGNVLGLMPHPERAVAAWMGSEDGLRMFAAIHRAVEEGVHVG</sequence>
<evidence type="ECO:0000256" key="6">
    <source>
        <dbReference type="ARBA" id="ARBA00022840"/>
    </source>
</evidence>
<evidence type="ECO:0000256" key="3">
    <source>
        <dbReference type="ARBA" id="ARBA00022741"/>
    </source>
</evidence>
<dbReference type="HAMAP" id="MF_00421">
    <property type="entry name" value="PurQ"/>
    <property type="match status" value="1"/>
</dbReference>
<dbReference type="PANTHER" id="PTHR47552:SF1">
    <property type="entry name" value="PHOSPHORIBOSYLFORMYLGLYCINAMIDINE SYNTHASE SUBUNIT PURQ"/>
    <property type="match status" value="1"/>
</dbReference>
<dbReference type="CDD" id="cd01740">
    <property type="entry name" value="GATase1_FGAR_AT"/>
    <property type="match status" value="1"/>
</dbReference>
<dbReference type="EC" id="3.5.1.2" evidence="8"/>
<comment type="catalytic activity">
    <reaction evidence="8">
        <text>L-glutamine + H2O = L-glutamate + NH4(+)</text>
        <dbReference type="Rhea" id="RHEA:15889"/>
        <dbReference type="ChEBI" id="CHEBI:15377"/>
        <dbReference type="ChEBI" id="CHEBI:28938"/>
        <dbReference type="ChEBI" id="CHEBI:29985"/>
        <dbReference type="ChEBI" id="CHEBI:58359"/>
        <dbReference type="EC" id="3.5.1.2"/>
    </reaction>
</comment>
<evidence type="ECO:0000256" key="2">
    <source>
        <dbReference type="ARBA" id="ARBA00022598"/>
    </source>
</evidence>
<comment type="pathway">
    <text evidence="8">Purine metabolism; IMP biosynthesis via de novo pathway; 5-amino-1-(5-phospho-D-ribosyl)imidazole from N(2)-formyl-N(1)-(5-phospho-D-ribosyl)glycinamide: step 1/2.</text>
</comment>
<dbReference type="Pfam" id="PF13507">
    <property type="entry name" value="GATase_5"/>
    <property type="match status" value="1"/>
</dbReference>
<organism evidence="9 10">
    <name type="scientific">Alicyclobacillus cellulosilyticus</name>
    <dbReference type="NCBI Taxonomy" id="1003997"/>
    <lineage>
        <taxon>Bacteria</taxon>
        <taxon>Bacillati</taxon>
        <taxon>Bacillota</taxon>
        <taxon>Bacilli</taxon>
        <taxon>Bacillales</taxon>
        <taxon>Alicyclobacillaceae</taxon>
        <taxon>Alicyclobacillus</taxon>
    </lineage>
</organism>
<feature type="active site" evidence="8">
    <location>
        <position position="194"/>
    </location>
</feature>
<dbReference type="GO" id="GO:0006189">
    <property type="term" value="P:'de novo' IMP biosynthetic process"/>
    <property type="evidence" value="ECO:0007669"/>
    <property type="project" value="UniProtKB-UniRule"/>
</dbReference>
<evidence type="ECO:0000256" key="8">
    <source>
        <dbReference type="HAMAP-Rule" id="MF_00421"/>
    </source>
</evidence>
<reference evidence="9" key="1">
    <citation type="journal article" date="2014" name="Int. J. Syst. Evol. Microbiol.">
        <title>Complete genome sequence of Corynebacterium casei LMG S-19264T (=DSM 44701T), isolated from a smear-ripened cheese.</title>
        <authorList>
            <consortium name="US DOE Joint Genome Institute (JGI-PGF)"/>
            <person name="Walter F."/>
            <person name="Albersmeier A."/>
            <person name="Kalinowski J."/>
            <person name="Ruckert C."/>
        </authorList>
    </citation>
    <scope>NUCLEOTIDE SEQUENCE</scope>
    <source>
        <strain evidence="9">JCM 18487</strain>
    </source>
</reference>
<comment type="catalytic activity">
    <reaction evidence="8">
        <text>N(2)-formyl-N(1)-(5-phospho-beta-D-ribosyl)glycinamide + L-glutamine + ATP + H2O = 2-formamido-N(1)-(5-O-phospho-beta-D-ribosyl)acetamidine + L-glutamate + ADP + phosphate + H(+)</text>
        <dbReference type="Rhea" id="RHEA:17129"/>
        <dbReference type="ChEBI" id="CHEBI:15377"/>
        <dbReference type="ChEBI" id="CHEBI:15378"/>
        <dbReference type="ChEBI" id="CHEBI:29985"/>
        <dbReference type="ChEBI" id="CHEBI:30616"/>
        <dbReference type="ChEBI" id="CHEBI:43474"/>
        <dbReference type="ChEBI" id="CHEBI:58359"/>
        <dbReference type="ChEBI" id="CHEBI:147286"/>
        <dbReference type="ChEBI" id="CHEBI:147287"/>
        <dbReference type="ChEBI" id="CHEBI:456216"/>
        <dbReference type="EC" id="6.3.5.3"/>
    </reaction>
</comment>
<dbReference type="PROSITE" id="PS51273">
    <property type="entry name" value="GATASE_TYPE_1"/>
    <property type="match status" value="1"/>
</dbReference>
<gene>
    <name evidence="8 9" type="primary">purQ</name>
    <name evidence="9" type="ORF">GCM10010885_18690</name>
</gene>
<keyword evidence="10" id="KW-1185">Reference proteome</keyword>
<keyword evidence="5 8" id="KW-0378">Hydrolase</keyword>
<dbReference type="GO" id="GO:0004642">
    <property type="term" value="F:phosphoribosylformylglycinamidine synthase activity"/>
    <property type="evidence" value="ECO:0007669"/>
    <property type="project" value="UniProtKB-UniRule"/>
</dbReference>
<dbReference type="GO" id="GO:0005524">
    <property type="term" value="F:ATP binding"/>
    <property type="evidence" value="ECO:0007669"/>
    <property type="project" value="UniProtKB-KW"/>
</dbReference>
<evidence type="ECO:0000256" key="1">
    <source>
        <dbReference type="ARBA" id="ARBA00022490"/>
    </source>
</evidence>
<dbReference type="SMART" id="SM01211">
    <property type="entry name" value="GATase_5"/>
    <property type="match status" value="1"/>
</dbReference>
<proteinExistence type="inferred from homology"/>
<dbReference type="PIRSF" id="PIRSF001586">
    <property type="entry name" value="FGAM_synth_I"/>
    <property type="match status" value="1"/>
</dbReference>
<evidence type="ECO:0000256" key="4">
    <source>
        <dbReference type="ARBA" id="ARBA00022755"/>
    </source>
</evidence>
<keyword evidence="7 8" id="KW-0315">Glutamine amidotransferase</keyword>
<dbReference type="SUPFAM" id="SSF52317">
    <property type="entry name" value="Class I glutamine amidotransferase-like"/>
    <property type="match status" value="1"/>
</dbReference>
<feature type="active site" description="Nucleophile" evidence="8">
    <location>
        <position position="86"/>
    </location>
</feature>
<dbReference type="NCBIfam" id="NF002957">
    <property type="entry name" value="PRK03619.1"/>
    <property type="match status" value="1"/>
</dbReference>
<keyword evidence="1 8" id="KW-0963">Cytoplasm</keyword>
<dbReference type="RefSeq" id="WP_188882647.1">
    <property type="nucleotide sequence ID" value="NZ_BMOY01000030.1"/>
</dbReference>